<name>A0A250FCA1_9FLAO</name>
<reference evidence="4" key="1">
    <citation type="submission" date="2017-06" db="EMBL/GenBank/DDBJ databases">
        <title>Capnocytophaga spp. assemblies.</title>
        <authorList>
            <person name="Gulvik C.A."/>
        </authorList>
    </citation>
    <scope>NUCLEOTIDE SEQUENCE [LARGE SCALE GENOMIC DNA]</scope>
    <source>
        <strain evidence="4">H6253</strain>
    </source>
</reference>
<dbReference type="Proteomes" id="UP000217276">
    <property type="component" value="Chromosome"/>
</dbReference>
<dbReference type="RefSeq" id="WP_095914718.1">
    <property type="nucleotide sequence ID" value="NZ_CAUUPF010000016.1"/>
</dbReference>
<keyword evidence="4" id="KW-1185">Reference proteome</keyword>
<evidence type="ECO:0000313" key="3">
    <source>
        <dbReference type="EMBL" id="ATA82744.1"/>
    </source>
</evidence>
<dbReference type="InterPro" id="IPR016039">
    <property type="entry name" value="Thiolase-like"/>
</dbReference>
<dbReference type="SUPFAM" id="SSF53901">
    <property type="entry name" value="Thiolase-like"/>
    <property type="match status" value="1"/>
</dbReference>
<dbReference type="PANTHER" id="PTHR11712:SF336">
    <property type="entry name" value="3-OXOACYL-[ACYL-CARRIER-PROTEIN] SYNTHASE, MITOCHONDRIAL"/>
    <property type="match status" value="1"/>
</dbReference>
<protein>
    <submittedName>
        <fullName evidence="3">Beta-ketoacyl synthase</fullName>
    </submittedName>
</protein>
<dbReference type="KEGG" id="clk:CGC53_10520"/>
<evidence type="ECO:0000259" key="2">
    <source>
        <dbReference type="Pfam" id="PF13723"/>
    </source>
</evidence>
<accession>A0A250FCA1</accession>
<dbReference type="InterPro" id="IPR000794">
    <property type="entry name" value="Beta-ketoacyl_synthase"/>
</dbReference>
<organism evidence="3 4">
    <name type="scientific">Capnocytophaga leadbetteri</name>
    <dbReference type="NCBI Taxonomy" id="327575"/>
    <lineage>
        <taxon>Bacteria</taxon>
        <taxon>Pseudomonadati</taxon>
        <taxon>Bacteroidota</taxon>
        <taxon>Flavobacteriia</taxon>
        <taxon>Flavobacteriales</taxon>
        <taxon>Flavobacteriaceae</taxon>
        <taxon>Capnocytophaga</taxon>
    </lineage>
</organism>
<dbReference type="GO" id="GO:0006633">
    <property type="term" value="P:fatty acid biosynthetic process"/>
    <property type="evidence" value="ECO:0007669"/>
    <property type="project" value="TreeGrafter"/>
</dbReference>
<keyword evidence="1" id="KW-0808">Transferase</keyword>
<dbReference type="PANTHER" id="PTHR11712">
    <property type="entry name" value="POLYKETIDE SYNTHASE-RELATED"/>
    <property type="match status" value="1"/>
</dbReference>
<dbReference type="GO" id="GO:0004315">
    <property type="term" value="F:3-oxoacyl-[acyl-carrier-protein] synthase activity"/>
    <property type="evidence" value="ECO:0007669"/>
    <property type="project" value="TreeGrafter"/>
</dbReference>
<dbReference type="EMBL" id="CP022384">
    <property type="protein sequence ID" value="ATA82744.1"/>
    <property type="molecule type" value="Genomic_DNA"/>
</dbReference>
<dbReference type="AlphaFoldDB" id="A0A250FCA1"/>
<gene>
    <name evidence="3" type="ORF">CGC53_10520</name>
</gene>
<dbReference type="Pfam" id="PF13723">
    <property type="entry name" value="Ketoacyl-synt_2"/>
    <property type="match status" value="1"/>
</dbReference>
<proteinExistence type="predicted"/>
<evidence type="ECO:0000256" key="1">
    <source>
        <dbReference type="ARBA" id="ARBA00022679"/>
    </source>
</evidence>
<dbReference type="Gene3D" id="3.40.47.10">
    <property type="match status" value="1"/>
</dbReference>
<evidence type="ECO:0000313" key="4">
    <source>
        <dbReference type="Proteomes" id="UP000217276"/>
    </source>
</evidence>
<dbReference type="InterPro" id="IPR014030">
    <property type="entry name" value="Ketoacyl_synth_N"/>
</dbReference>
<dbReference type="GO" id="GO:0005829">
    <property type="term" value="C:cytosol"/>
    <property type="evidence" value="ECO:0007669"/>
    <property type="project" value="TreeGrafter"/>
</dbReference>
<feature type="domain" description="Beta-ketoacyl synthase-like N-terminal" evidence="2">
    <location>
        <begin position="41"/>
        <end position="176"/>
    </location>
</feature>
<sequence>MKIYINGASCLSTQPTFPTPSFEDFLPAQPDEVLYAQEPSYKDYIAPNASRRMAKGVKMSIATATEALREANITTPEAIIVGTGMGCVQDSEKFLKAMLDNHEQHLTPTAFIQSTHNTVAGQLALHWQCHSYNTTYVNGAISFESALLDATIQLEQQLIANALVGGVDEHAPFFLQTQHLVKSNLMGEGAAFFVLSAIPAEHTYAELVDISLRNEVTPDELPSWVTDFLQHHALSINDIDVIFTGDPTPLPSQCPILSYKNLCGEYFTASAFGLWYACYYLKEDKARRILLINSYNNKDFSLVLVEKFSV</sequence>